<gene>
    <name evidence="1" type="ORF">VJ786_05930</name>
</gene>
<evidence type="ECO:0000313" key="1">
    <source>
        <dbReference type="EMBL" id="MEI5984438.1"/>
    </source>
</evidence>
<dbReference type="EMBL" id="JAYLLN010000010">
    <property type="protein sequence ID" value="MEI5984438.1"/>
    <property type="molecule type" value="Genomic_DNA"/>
</dbReference>
<comment type="caution">
    <text evidence="1">The sequence shown here is derived from an EMBL/GenBank/DDBJ whole genome shotgun (WGS) entry which is preliminary data.</text>
</comment>
<reference evidence="1 2" key="1">
    <citation type="submission" date="2024-01" db="EMBL/GenBank/DDBJ databases">
        <title>Sphingobacterium tenebrionis sp. nov., a novel endophyte isolated from tenebrio molitor intestines.</title>
        <authorList>
            <person name="Zhang C."/>
        </authorList>
    </citation>
    <scope>NUCLEOTIDE SEQUENCE [LARGE SCALE GENOMIC DNA]</scope>
    <source>
        <strain evidence="1 2">PU5-4</strain>
    </source>
</reference>
<proteinExistence type="predicted"/>
<dbReference type="RefSeq" id="WP_134776580.1">
    <property type="nucleotide sequence ID" value="NZ_JAYLLN010000010.1"/>
</dbReference>
<evidence type="ECO:0008006" key="3">
    <source>
        <dbReference type="Google" id="ProtNLM"/>
    </source>
</evidence>
<protein>
    <recommendedName>
        <fullName evidence="3">HK97 gp10 family phage protein</fullName>
    </recommendedName>
</protein>
<organism evidence="1 2">
    <name type="scientific">Sphingobacterium tenebrionis</name>
    <dbReference type="NCBI Taxonomy" id="3111775"/>
    <lineage>
        <taxon>Bacteria</taxon>
        <taxon>Pseudomonadati</taxon>
        <taxon>Bacteroidota</taxon>
        <taxon>Sphingobacteriia</taxon>
        <taxon>Sphingobacteriales</taxon>
        <taxon>Sphingobacteriaceae</taxon>
        <taxon>Sphingobacterium</taxon>
    </lineage>
</organism>
<sequence length="142" mass="16005">MINLKIKNENQILKVLKQKTEKVIEEAAEKLFQMGQSTIKDARDNAKFMNHTNNLRSSLGVAVSLNGKILKSDFELVGDGKKGDGSDGYAKAEKLINERVEEYKDKLLLILVAGEDYAMYVENRANKSVLTTFARQLIKKLK</sequence>
<keyword evidence="2" id="KW-1185">Reference proteome</keyword>
<dbReference type="Proteomes" id="UP001363035">
    <property type="component" value="Unassembled WGS sequence"/>
</dbReference>
<evidence type="ECO:0000313" key="2">
    <source>
        <dbReference type="Proteomes" id="UP001363035"/>
    </source>
</evidence>
<accession>A0ABU8I4L0</accession>
<name>A0ABU8I4L0_9SPHI</name>